<gene>
    <name evidence="1" type="ORF">PBAH0796_LOCUS17284</name>
</gene>
<protein>
    <submittedName>
        <fullName evidence="1">Uncharacterized protein</fullName>
    </submittedName>
</protein>
<accession>A0A7S0AIT6</accession>
<dbReference type="AlphaFoldDB" id="A0A7S0AIT6"/>
<dbReference type="EMBL" id="HBEG01028427">
    <property type="protein sequence ID" value="CAD8365247.1"/>
    <property type="molecule type" value="Transcribed_RNA"/>
</dbReference>
<name>A0A7S0AIT6_9DINO</name>
<sequence length="608" mass="65973">MVIPAIAKLTKPLDSDLPRAIQALLAAHGRMAAELQVVRAENAALRAAVDKGLAQSLGEELNSNTDGRKQQGIYSQDEAAKVSSGSCLARDSGGSCDGQENVGLHEQRLMSALAAYPQPEAPAASAPQESLFTGGVRRLAVIDEFAVTVELFMHESIIRKLPYFEVRSDRWGSSDAEELHLPSCCTHLSFTAVLCRLYSLDVHWSPADWTRVLGEDLSEAYGALLLLKMLLATNLVHEVVAVVRQLASDATSVAWLQRVAEGLDIPELEGFCAASEPVALDAAALKQAALSAMKGSAEGRRLLKDILAKREAEGLASGDAEALISVLQDHDNYIMRSCTHSMSGVRSRRAAVACTIGPHRVWAIDFFRPFRIPLDSFGWLWHVIRECVHKEPGLFGTVLSAFQALQWLEYDVSANRHGHESLAGSRRLRHLPEAASKQGIRRAYSSYLLLGLSLLDRGHIGDEAFLKAISCGALSSFQAPEGLNGRRRNILHFQSSAQRPSSNYVDRIDVVAMVLSSVNNGLRTSILSLVPNFSEWQWAFSPVAVGSLSDEQQTVCVRGCTLKWLTPEVCVVLRGNARAAACERLTAHVGGLNAGQRDFVRANLAGAT</sequence>
<reference evidence="1" key="1">
    <citation type="submission" date="2021-01" db="EMBL/GenBank/DDBJ databases">
        <authorList>
            <person name="Corre E."/>
            <person name="Pelletier E."/>
            <person name="Niang G."/>
            <person name="Scheremetjew M."/>
            <person name="Finn R."/>
            <person name="Kale V."/>
            <person name="Holt S."/>
            <person name="Cochrane G."/>
            <person name="Meng A."/>
            <person name="Brown T."/>
            <person name="Cohen L."/>
        </authorList>
    </citation>
    <scope>NUCLEOTIDE SEQUENCE</scope>
    <source>
        <strain evidence="1">Pbaha01</strain>
    </source>
</reference>
<organism evidence="1">
    <name type="scientific">Pyrodinium bahamense</name>
    <dbReference type="NCBI Taxonomy" id="73915"/>
    <lineage>
        <taxon>Eukaryota</taxon>
        <taxon>Sar</taxon>
        <taxon>Alveolata</taxon>
        <taxon>Dinophyceae</taxon>
        <taxon>Gonyaulacales</taxon>
        <taxon>Pyrocystaceae</taxon>
        <taxon>Pyrodinium</taxon>
    </lineage>
</organism>
<proteinExistence type="predicted"/>
<evidence type="ECO:0000313" key="1">
    <source>
        <dbReference type="EMBL" id="CAD8365247.1"/>
    </source>
</evidence>